<dbReference type="OrthoDB" id="1189226at2"/>
<dbReference type="Proteomes" id="UP000297540">
    <property type="component" value="Unassembled WGS sequence"/>
</dbReference>
<organism evidence="1 2">
    <name type="scientific">Mucilaginibacter psychrotolerans</name>
    <dbReference type="NCBI Taxonomy" id="1524096"/>
    <lineage>
        <taxon>Bacteria</taxon>
        <taxon>Pseudomonadati</taxon>
        <taxon>Bacteroidota</taxon>
        <taxon>Sphingobacteriia</taxon>
        <taxon>Sphingobacteriales</taxon>
        <taxon>Sphingobacteriaceae</taxon>
        <taxon>Mucilaginibacter</taxon>
    </lineage>
</organism>
<dbReference type="RefSeq" id="WP_133235910.1">
    <property type="nucleotide sequence ID" value="NZ_SOZE01000039.1"/>
</dbReference>
<proteinExistence type="predicted"/>
<sequence length="157" mass="18380">MEIELLQNLKDNPNLSLFENKGISLQEITLLESVYNNGNPFPTALREMLFLAGEFCAVFDFGLEETQQEMQEAARSPMPKYNREILRPFYVVDVYNAGSQFLFVYLDENQFDPIIYEAVLHERHNDSTPWIHALLDRTLSQFIDSRLERLKRGENPF</sequence>
<name>A0A4Y8S534_9SPHI</name>
<evidence type="ECO:0008006" key="3">
    <source>
        <dbReference type="Google" id="ProtNLM"/>
    </source>
</evidence>
<keyword evidence="2" id="KW-1185">Reference proteome</keyword>
<gene>
    <name evidence="1" type="ORF">E2R66_24565</name>
</gene>
<comment type="caution">
    <text evidence="1">The sequence shown here is derived from an EMBL/GenBank/DDBJ whole genome shotgun (WGS) entry which is preliminary data.</text>
</comment>
<evidence type="ECO:0000313" key="1">
    <source>
        <dbReference type="EMBL" id="TFF33771.1"/>
    </source>
</evidence>
<protein>
    <recommendedName>
        <fullName evidence="3">SMI1/KNR4 family protein</fullName>
    </recommendedName>
</protein>
<dbReference type="EMBL" id="SOZE01000039">
    <property type="protein sequence ID" value="TFF33771.1"/>
    <property type="molecule type" value="Genomic_DNA"/>
</dbReference>
<evidence type="ECO:0000313" key="2">
    <source>
        <dbReference type="Proteomes" id="UP000297540"/>
    </source>
</evidence>
<accession>A0A4Y8S534</accession>
<dbReference type="AlphaFoldDB" id="A0A4Y8S534"/>
<reference evidence="1 2" key="1">
    <citation type="journal article" date="2017" name="Int. J. Syst. Evol. Microbiol.">
        <title>Mucilaginibacterpsychrotolerans sp. nov., isolated from peatlands.</title>
        <authorList>
            <person name="Deng Y."/>
            <person name="Shen L."/>
            <person name="Xu B."/>
            <person name="Liu Y."/>
            <person name="Gu Z."/>
            <person name="Liu H."/>
            <person name="Zhou Y."/>
        </authorList>
    </citation>
    <scope>NUCLEOTIDE SEQUENCE [LARGE SCALE GENOMIC DNA]</scope>
    <source>
        <strain evidence="1 2">NH7-4</strain>
    </source>
</reference>